<evidence type="ECO:0000313" key="4">
    <source>
        <dbReference type="Proteomes" id="UP000029839"/>
    </source>
</evidence>
<dbReference type="PANTHER" id="PTHR14969">
    <property type="entry name" value="SPHINGOSINE-1-PHOSPHATE PHOSPHOHYDROLASE"/>
    <property type="match status" value="1"/>
</dbReference>
<feature type="domain" description="Phosphatidic acid phosphatase type 2/haloperoxidase" evidence="2">
    <location>
        <begin position="106"/>
        <end position="222"/>
    </location>
</feature>
<reference evidence="3 4" key="2">
    <citation type="journal article" date="2015" name="Stand. Genomic Sci.">
        <title>Draft genome sequence of Cellulomonas carbonis T26(T) and comparative analysis of six Cellulomonas genomes.</title>
        <authorList>
            <person name="Zhuang W."/>
            <person name="Zhang S."/>
            <person name="Xia X."/>
            <person name="Wang G."/>
        </authorList>
    </citation>
    <scope>NUCLEOTIDE SEQUENCE [LARGE SCALE GENOMIC DNA]</scope>
    <source>
        <strain evidence="3 4">T26</strain>
    </source>
</reference>
<evidence type="ECO:0000256" key="1">
    <source>
        <dbReference type="SAM" id="Phobius"/>
    </source>
</evidence>
<reference evidence="3 4" key="1">
    <citation type="submission" date="2013-08" db="EMBL/GenBank/DDBJ databases">
        <title>Genome sequencing of Cellulomonas carbonis T26.</title>
        <authorList>
            <person name="Chen F."/>
            <person name="Li Y."/>
            <person name="Wang G."/>
        </authorList>
    </citation>
    <scope>NUCLEOTIDE SEQUENCE [LARGE SCALE GENOMIC DNA]</scope>
    <source>
        <strain evidence="3 4">T26</strain>
    </source>
</reference>
<feature type="transmembrane region" description="Helical" evidence="1">
    <location>
        <begin position="207"/>
        <end position="228"/>
    </location>
</feature>
<dbReference type="SMART" id="SM00014">
    <property type="entry name" value="acidPPc"/>
    <property type="match status" value="1"/>
</dbReference>
<dbReference type="InterPro" id="IPR036938">
    <property type="entry name" value="PAP2/HPO_sf"/>
</dbReference>
<dbReference type="AlphaFoldDB" id="A0A0A0BWI4"/>
<comment type="caution">
    <text evidence="3">The sequence shown here is derived from an EMBL/GenBank/DDBJ whole genome shotgun (WGS) entry which is preliminary data.</text>
</comment>
<gene>
    <name evidence="3" type="ORF">N868_00115</name>
</gene>
<dbReference type="Gene3D" id="1.20.144.10">
    <property type="entry name" value="Phosphatidic acid phosphatase type 2/haloperoxidase"/>
    <property type="match status" value="1"/>
</dbReference>
<evidence type="ECO:0000313" key="3">
    <source>
        <dbReference type="EMBL" id="KGM12723.1"/>
    </source>
</evidence>
<dbReference type="EMBL" id="AXCY01000001">
    <property type="protein sequence ID" value="KGM12723.1"/>
    <property type="molecule type" value="Genomic_DNA"/>
</dbReference>
<proteinExistence type="predicted"/>
<name>A0A0A0BWI4_9CELL</name>
<dbReference type="SUPFAM" id="SSF48317">
    <property type="entry name" value="Acid phosphatase/Vanadium-dependent haloperoxidase"/>
    <property type="match status" value="1"/>
</dbReference>
<keyword evidence="4" id="KW-1185">Reference proteome</keyword>
<organism evidence="3 4">
    <name type="scientific">Cellulomonas carbonis T26</name>
    <dbReference type="NCBI Taxonomy" id="947969"/>
    <lineage>
        <taxon>Bacteria</taxon>
        <taxon>Bacillati</taxon>
        <taxon>Actinomycetota</taxon>
        <taxon>Actinomycetes</taxon>
        <taxon>Micrococcales</taxon>
        <taxon>Cellulomonadaceae</taxon>
        <taxon>Cellulomonas</taxon>
    </lineage>
</organism>
<feature type="transmembrane region" description="Helical" evidence="1">
    <location>
        <begin position="82"/>
        <end position="101"/>
    </location>
</feature>
<dbReference type="InterPro" id="IPR000326">
    <property type="entry name" value="PAP2/HPO"/>
</dbReference>
<dbReference type="PANTHER" id="PTHR14969:SF13">
    <property type="entry name" value="AT30094P"/>
    <property type="match status" value="1"/>
</dbReference>
<dbReference type="OrthoDB" id="5289372at2"/>
<dbReference type="RefSeq" id="WP_052425737.1">
    <property type="nucleotide sequence ID" value="NZ_AXCY01000001.1"/>
</dbReference>
<sequence length="243" mass="25924">MTAQRSRSWRRPTGWPGPVPWTRLLRADVLAVAFAVPVAVLAMLVRAEGGPVVRVDEDVIRAATDLTRSEPALRTVLVGWQAAFQAVWVNSVVAGLCVWVWRRHGLRDRALWAFSTVMVGWGLALGIKYLVRRARPVVEEAVELAPGYSFPSGHVANTTTAACAVVVLLWPMLGPRGRALAVTTGAVLVLLTAADRVLLGVHYPSDAVAGTAFGVALVAAAHHGFVAAGRTARERTTAAEGRS</sequence>
<dbReference type="Proteomes" id="UP000029839">
    <property type="component" value="Unassembled WGS sequence"/>
</dbReference>
<protein>
    <submittedName>
        <fullName evidence="3">Phosphoesterase PA-phosphatase</fullName>
    </submittedName>
</protein>
<evidence type="ECO:0000259" key="2">
    <source>
        <dbReference type="SMART" id="SM00014"/>
    </source>
</evidence>
<feature type="transmembrane region" description="Helical" evidence="1">
    <location>
        <begin position="110"/>
        <end position="131"/>
    </location>
</feature>
<accession>A0A0A0BWI4</accession>
<keyword evidence="1" id="KW-0472">Membrane</keyword>
<keyword evidence="1" id="KW-0812">Transmembrane</keyword>
<keyword evidence="1" id="KW-1133">Transmembrane helix</keyword>
<dbReference type="Pfam" id="PF01569">
    <property type="entry name" value="PAP2"/>
    <property type="match status" value="1"/>
</dbReference>
<dbReference type="CDD" id="cd03392">
    <property type="entry name" value="PAP2_like_2"/>
    <property type="match status" value="1"/>
</dbReference>
<feature type="transmembrane region" description="Helical" evidence="1">
    <location>
        <begin position="151"/>
        <end position="173"/>
    </location>
</feature>
<feature type="transmembrane region" description="Helical" evidence="1">
    <location>
        <begin position="180"/>
        <end position="201"/>
    </location>
</feature>
<feature type="transmembrane region" description="Helical" evidence="1">
    <location>
        <begin position="29"/>
        <end position="47"/>
    </location>
</feature>